<protein>
    <recommendedName>
        <fullName evidence="4">Peptidase inhibitor family I36</fullName>
    </recommendedName>
</protein>
<dbReference type="OrthoDB" id="4325857at2"/>
<evidence type="ECO:0000256" key="1">
    <source>
        <dbReference type="SAM" id="SignalP"/>
    </source>
</evidence>
<name>A0A1I2IS78_9ACTN</name>
<dbReference type="Proteomes" id="UP000199323">
    <property type="component" value="Unassembled WGS sequence"/>
</dbReference>
<proteinExistence type="predicted"/>
<keyword evidence="3" id="KW-1185">Reference proteome</keyword>
<organism evidence="2 3">
    <name type="scientific">Actinacidiphila alni</name>
    <dbReference type="NCBI Taxonomy" id="380248"/>
    <lineage>
        <taxon>Bacteria</taxon>
        <taxon>Bacillati</taxon>
        <taxon>Actinomycetota</taxon>
        <taxon>Actinomycetes</taxon>
        <taxon>Kitasatosporales</taxon>
        <taxon>Streptomycetaceae</taxon>
        <taxon>Actinacidiphila</taxon>
    </lineage>
</organism>
<dbReference type="RefSeq" id="WP_093715561.1">
    <property type="nucleotide sequence ID" value="NZ_FONG01000014.1"/>
</dbReference>
<evidence type="ECO:0008006" key="4">
    <source>
        <dbReference type="Google" id="ProtNLM"/>
    </source>
</evidence>
<accession>A0A1I2IS78</accession>
<feature type="signal peptide" evidence="1">
    <location>
        <begin position="1"/>
        <end position="28"/>
    </location>
</feature>
<sequence length="124" mass="13107">MRRIMRGAAALAIATAAVAAAGTGSAHANDQTAYGCPGGAVCIYAQNADYTKGHPTDIFYSYGAHNLSGEVGYHTVLNNQYGGAGATAQLCWSYNGGNCKITLEMNDHWYYDLTPVNSIVLNRP</sequence>
<gene>
    <name evidence="2" type="ORF">SAMN05216251_114130</name>
</gene>
<dbReference type="EMBL" id="FONG01000014">
    <property type="protein sequence ID" value="SFF44580.1"/>
    <property type="molecule type" value="Genomic_DNA"/>
</dbReference>
<feature type="chain" id="PRO_5011566517" description="Peptidase inhibitor family I36" evidence="1">
    <location>
        <begin position="29"/>
        <end position="124"/>
    </location>
</feature>
<keyword evidence="1" id="KW-0732">Signal</keyword>
<dbReference type="AlphaFoldDB" id="A0A1I2IS78"/>
<evidence type="ECO:0000313" key="3">
    <source>
        <dbReference type="Proteomes" id="UP000199323"/>
    </source>
</evidence>
<reference evidence="2 3" key="1">
    <citation type="submission" date="2016-10" db="EMBL/GenBank/DDBJ databases">
        <authorList>
            <person name="de Groot N.N."/>
        </authorList>
    </citation>
    <scope>NUCLEOTIDE SEQUENCE [LARGE SCALE GENOMIC DNA]</scope>
    <source>
        <strain evidence="2 3">CGMCC 4.3510</strain>
    </source>
</reference>
<evidence type="ECO:0000313" key="2">
    <source>
        <dbReference type="EMBL" id="SFF44580.1"/>
    </source>
</evidence>